<feature type="chain" id="PRO_5046564815" evidence="4">
    <location>
        <begin position="21"/>
        <end position="132"/>
    </location>
</feature>
<feature type="repeat" description="ANK" evidence="3">
    <location>
        <begin position="36"/>
        <end position="68"/>
    </location>
</feature>
<proteinExistence type="predicted"/>
<dbReference type="PRINTS" id="PR01415">
    <property type="entry name" value="ANKYRIN"/>
</dbReference>
<keyword evidence="2 3" id="KW-0040">ANK repeat</keyword>
<keyword evidence="6" id="KW-1185">Reference proteome</keyword>
<gene>
    <name evidence="5" type="ORF">M0M44_18145</name>
</gene>
<accession>A0ABY4LNK6</accession>
<dbReference type="Pfam" id="PF12796">
    <property type="entry name" value="Ank_2"/>
    <property type="match status" value="1"/>
</dbReference>
<name>A0ABY4LNK6_9FLAO</name>
<keyword evidence="4" id="KW-0732">Signal</keyword>
<evidence type="ECO:0000256" key="4">
    <source>
        <dbReference type="SAM" id="SignalP"/>
    </source>
</evidence>
<keyword evidence="1" id="KW-0677">Repeat</keyword>
<evidence type="ECO:0000256" key="3">
    <source>
        <dbReference type="PROSITE-ProRule" id="PRU00023"/>
    </source>
</evidence>
<feature type="repeat" description="ANK" evidence="3">
    <location>
        <begin position="68"/>
        <end position="100"/>
    </location>
</feature>
<evidence type="ECO:0000313" key="5">
    <source>
        <dbReference type="EMBL" id="UPZ14674.1"/>
    </source>
</evidence>
<dbReference type="Gene3D" id="1.25.40.20">
    <property type="entry name" value="Ankyrin repeat-containing domain"/>
    <property type="match status" value="1"/>
</dbReference>
<evidence type="ECO:0000313" key="6">
    <source>
        <dbReference type="Proteomes" id="UP000829998"/>
    </source>
</evidence>
<organism evidence="5 6">
    <name type="scientific">Flavobacterium humidisoli</name>
    <dbReference type="NCBI Taxonomy" id="2937442"/>
    <lineage>
        <taxon>Bacteria</taxon>
        <taxon>Pseudomonadati</taxon>
        <taxon>Bacteroidota</taxon>
        <taxon>Flavobacteriia</taxon>
        <taxon>Flavobacteriales</taxon>
        <taxon>Flavobacteriaceae</taxon>
        <taxon>Flavobacterium</taxon>
    </lineage>
</organism>
<dbReference type="EMBL" id="CP096829">
    <property type="protein sequence ID" value="UPZ14674.1"/>
    <property type="molecule type" value="Genomic_DNA"/>
</dbReference>
<evidence type="ECO:0000256" key="1">
    <source>
        <dbReference type="ARBA" id="ARBA00022737"/>
    </source>
</evidence>
<evidence type="ECO:0000256" key="2">
    <source>
        <dbReference type="ARBA" id="ARBA00023043"/>
    </source>
</evidence>
<feature type="signal peptide" evidence="4">
    <location>
        <begin position="1"/>
        <end position="20"/>
    </location>
</feature>
<dbReference type="Proteomes" id="UP000829998">
    <property type="component" value="Chromosome"/>
</dbReference>
<dbReference type="InterPro" id="IPR036770">
    <property type="entry name" value="Ankyrin_rpt-contain_sf"/>
</dbReference>
<sequence>MKKSVVILGFLFLFGNVSIASNSASAIKNQIELSVYGKSPLHLAISKGDIEAVKKFVLYGTNVNKMENNMTPLMVAARFNHCDILKLLLANGADSSIENSHGLTALHYAEYAKSADSVAILKTLKENRKNSK</sequence>
<protein>
    <submittedName>
        <fullName evidence="5">Ankyrin repeat domain-containing protein</fullName>
    </submittedName>
</protein>
<dbReference type="PANTHER" id="PTHR24171">
    <property type="entry name" value="ANKYRIN REPEAT DOMAIN-CONTAINING PROTEIN 39-RELATED"/>
    <property type="match status" value="1"/>
</dbReference>
<dbReference type="PROSITE" id="PS50088">
    <property type="entry name" value="ANK_REPEAT"/>
    <property type="match status" value="2"/>
</dbReference>
<dbReference type="SUPFAM" id="SSF48403">
    <property type="entry name" value="Ankyrin repeat"/>
    <property type="match status" value="1"/>
</dbReference>
<dbReference type="RefSeq" id="WP_248726948.1">
    <property type="nucleotide sequence ID" value="NZ_CP096829.1"/>
</dbReference>
<reference evidence="5 6" key="1">
    <citation type="submission" date="2022-04" db="EMBL/GenBank/DDBJ databases">
        <authorList>
            <person name="Ra J.-S."/>
            <person name="Kim S.-B."/>
        </authorList>
    </citation>
    <scope>NUCLEOTIDE SEQUENCE [LARGE SCALE GENOMIC DNA]</scope>
    <source>
        <strain evidence="5 6">MMS21-Er5</strain>
    </source>
</reference>
<dbReference type="SMART" id="SM00248">
    <property type="entry name" value="ANK"/>
    <property type="match status" value="3"/>
</dbReference>
<dbReference type="PROSITE" id="PS50297">
    <property type="entry name" value="ANK_REP_REGION"/>
    <property type="match status" value="2"/>
</dbReference>
<dbReference type="InterPro" id="IPR002110">
    <property type="entry name" value="Ankyrin_rpt"/>
</dbReference>